<accession>A0ABV9M9H3</accession>
<dbReference type="PANTHER" id="PTHR32182">
    <property type="entry name" value="DNA REPLICATION AND REPAIR PROTEIN RECF"/>
    <property type="match status" value="1"/>
</dbReference>
<name>A0ABV9M9H3_9BACL</name>
<dbReference type="Gene3D" id="3.40.50.300">
    <property type="entry name" value="P-loop containing nucleotide triphosphate hydrolases"/>
    <property type="match status" value="2"/>
</dbReference>
<dbReference type="EMBL" id="JBHSGL010000004">
    <property type="protein sequence ID" value="MFC4711761.1"/>
    <property type="molecule type" value="Genomic_DNA"/>
</dbReference>
<keyword evidence="2" id="KW-1185">Reference proteome</keyword>
<dbReference type="SUPFAM" id="SSF52540">
    <property type="entry name" value="P-loop containing nucleoside triphosphate hydrolases"/>
    <property type="match status" value="1"/>
</dbReference>
<comment type="caution">
    <text evidence="1">The sequence shown here is derived from an EMBL/GenBank/DDBJ whole genome shotgun (WGS) entry which is preliminary data.</text>
</comment>
<dbReference type="RefSeq" id="WP_377276517.1">
    <property type="nucleotide sequence ID" value="NZ_JBHSGL010000004.1"/>
</dbReference>
<sequence length="857" mass="97340">MNQTFTDFEEWLSSRHQWLQVAAARLLKNNTLSDMDLTDLIELCKTEALSPESSKKTISKEKYNLSAKDPAGNLRIDAINSVKGISALGPKKPLNFNNSLSIIYGQNGSGKSSYVRLLKHVSGTEKAGKLRGNVYLPHPQPQECSLTISINDSIKEILWNPELGAISELSALHLYDTDCANVYVNEENEVAYEPWLLQFLSQLTNTSIEVGKAIKSEMDGITLTKLNPPEKSNKTKAVEWLNKTNASTTNEEVAIQCSWEDADEHELISLRQQATETDPLEKMKKFNDESQNIENLCSLLTSIRSSLSDELCTKIIDAKRDYVIKKKAAEEDADKIFENLPIDGVSTESWQLLWEQARSFSEQHAYKTELFPYTSIESVCVLCQQPLSEEAQSRLESFEFYVKSSLSKQVKIAEEHLNNLLSSFKEIPTESILKLHLKSSGITSNEIQEKILTFCEALKKRSGSLKEATALSQLISLPFEEILLELKETSVSKKKQANEYQKLSEIENRAEIHNNIIELETRKWLKQNKEFICENVEKTKRKAELKIALSLTNTQALSTKKSSLSDQLITSEYIKRFQKELKELGGSRINVNLIKTRAEKGRIYHQIKLKNSAPTIKTSEVLSEGEFRIVSLAGFLADVEGSSSNTPFIFDDPMSSLDQVFEEATVKRIAKLSLTRQVIIFTHRLSFLSLLEEAANKLEVEYNAIWLRSESWGTGEPGETPIFAKRPEKALNFLMNERLSKAKKVLQEEGRIEYDLLAKGICSDFRILIERLIENDLLADVVQRFRRSVNTMGKIHKLANISAEDCKMFEGFMTKYSTYEHSQSYETPVILPEPDELKEDMETIKVWLGEFKKRNTA</sequence>
<dbReference type="PANTHER" id="PTHR32182:SF22">
    <property type="entry name" value="ATP-DEPENDENT ENDONUCLEASE, OLD FAMILY-RELATED"/>
    <property type="match status" value="1"/>
</dbReference>
<gene>
    <name evidence="1" type="ORF">ACFO5U_02795</name>
</gene>
<dbReference type="InterPro" id="IPR027417">
    <property type="entry name" value="P-loop_NTPase"/>
</dbReference>
<evidence type="ECO:0000313" key="1">
    <source>
        <dbReference type="EMBL" id="MFC4711761.1"/>
    </source>
</evidence>
<organism evidence="1 2">
    <name type="scientific">Planococcus dechangensis</name>
    <dbReference type="NCBI Taxonomy" id="1176255"/>
    <lineage>
        <taxon>Bacteria</taxon>
        <taxon>Bacillati</taxon>
        <taxon>Bacillota</taxon>
        <taxon>Bacilli</taxon>
        <taxon>Bacillales</taxon>
        <taxon>Caryophanaceae</taxon>
        <taxon>Planococcus</taxon>
    </lineage>
</organism>
<reference evidence="2" key="1">
    <citation type="journal article" date="2019" name="Int. J. Syst. Evol. Microbiol.">
        <title>The Global Catalogue of Microorganisms (GCM) 10K type strain sequencing project: providing services to taxonomists for standard genome sequencing and annotation.</title>
        <authorList>
            <consortium name="The Broad Institute Genomics Platform"/>
            <consortium name="The Broad Institute Genome Sequencing Center for Infectious Disease"/>
            <person name="Wu L."/>
            <person name="Ma J."/>
        </authorList>
    </citation>
    <scope>NUCLEOTIDE SEQUENCE [LARGE SCALE GENOMIC DNA]</scope>
    <source>
        <strain evidence="2">CGMCC 1.12151</strain>
    </source>
</reference>
<evidence type="ECO:0008006" key="3">
    <source>
        <dbReference type="Google" id="ProtNLM"/>
    </source>
</evidence>
<proteinExistence type="predicted"/>
<dbReference type="Proteomes" id="UP001595932">
    <property type="component" value="Unassembled WGS sequence"/>
</dbReference>
<evidence type="ECO:0000313" key="2">
    <source>
        <dbReference type="Proteomes" id="UP001595932"/>
    </source>
</evidence>
<protein>
    <recommendedName>
        <fullName evidence="3">AAA family ATPase</fullName>
    </recommendedName>
</protein>